<keyword evidence="2" id="KW-1185">Reference proteome</keyword>
<proteinExistence type="predicted"/>
<evidence type="ECO:0000313" key="1">
    <source>
        <dbReference type="EMBL" id="KAK8384078.1"/>
    </source>
</evidence>
<name>A0AAW0TA58_SCYPA</name>
<protein>
    <submittedName>
        <fullName evidence="1">Uncharacterized protein</fullName>
    </submittedName>
</protein>
<reference evidence="1 2" key="1">
    <citation type="submission" date="2023-03" db="EMBL/GenBank/DDBJ databases">
        <title>High-quality genome of Scylla paramamosain provides insights in environmental adaptation.</title>
        <authorList>
            <person name="Zhang L."/>
        </authorList>
    </citation>
    <scope>NUCLEOTIDE SEQUENCE [LARGE SCALE GENOMIC DNA]</scope>
    <source>
        <strain evidence="1">LZ_2023a</strain>
        <tissue evidence="1">Muscle</tissue>
    </source>
</reference>
<dbReference type="AlphaFoldDB" id="A0AAW0TA58"/>
<dbReference type="Proteomes" id="UP001487740">
    <property type="component" value="Unassembled WGS sequence"/>
</dbReference>
<accession>A0AAW0TA58</accession>
<gene>
    <name evidence="1" type="ORF">O3P69_016065</name>
</gene>
<comment type="caution">
    <text evidence="1">The sequence shown here is derived from an EMBL/GenBank/DDBJ whole genome shotgun (WGS) entry which is preliminary data.</text>
</comment>
<organism evidence="1 2">
    <name type="scientific">Scylla paramamosain</name>
    <name type="common">Mud crab</name>
    <dbReference type="NCBI Taxonomy" id="85552"/>
    <lineage>
        <taxon>Eukaryota</taxon>
        <taxon>Metazoa</taxon>
        <taxon>Ecdysozoa</taxon>
        <taxon>Arthropoda</taxon>
        <taxon>Crustacea</taxon>
        <taxon>Multicrustacea</taxon>
        <taxon>Malacostraca</taxon>
        <taxon>Eumalacostraca</taxon>
        <taxon>Eucarida</taxon>
        <taxon>Decapoda</taxon>
        <taxon>Pleocyemata</taxon>
        <taxon>Brachyura</taxon>
        <taxon>Eubrachyura</taxon>
        <taxon>Portunoidea</taxon>
        <taxon>Portunidae</taxon>
        <taxon>Portuninae</taxon>
        <taxon>Scylla</taxon>
    </lineage>
</organism>
<evidence type="ECO:0000313" key="2">
    <source>
        <dbReference type="Proteomes" id="UP001487740"/>
    </source>
</evidence>
<dbReference type="EMBL" id="JARAKH010000036">
    <property type="protein sequence ID" value="KAK8384078.1"/>
    <property type="molecule type" value="Genomic_DNA"/>
</dbReference>
<sequence>MCTYFGATWGVGMRGPVSARAASRSHFTASYSAAAAYSSVYWNRHILLVTLCLRLIILLLECTLAIL</sequence>